<accession>A0A4Y2XCW8</accession>
<dbReference type="EMBL" id="BGPR01074826">
    <property type="protein sequence ID" value="GBO46874.1"/>
    <property type="molecule type" value="Genomic_DNA"/>
</dbReference>
<comment type="caution">
    <text evidence="1">The sequence shown here is derived from an EMBL/GenBank/DDBJ whole genome shotgun (WGS) entry which is preliminary data.</text>
</comment>
<evidence type="ECO:0000313" key="1">
    <source>
        <dbReference type="EMBL" id="GBO46874.1"/>
    </source>
</evidence>
<keyword evidence="2" id="KW-1185">Reference proteome</keyword>
<dbReference type="Proteomes" id="UP000499080">
    <property type="component" value="Unassembled WGS sequence"/>
</dbReference>
<evidence type="ECO:0000313" key="2">
    <source>
        <dbReference type="Proteomes" id="UP000499080"/>
    </source>
</evidence>
<dbReference type="AlphaFoldDB" id="A0A4Y2XCW8"/>
<sequence>MFRKILRTVLTGMSKVQEIPSALHVLKAVLDPSWNVVATSSTDVEGMLSSLCQISRQMNPTLRIYQSSSSNQMQISHQSRFLNPSKSGIFPLQLPHSYRSFKKAS</sequence>
<organism evidence="1 2">
    <name type="scientific">Araneus ventricosus</name>
    <name type="common">Orbweaver spider</name>
    <name type="synonym">Epeira ventricosa</name>
    <dbReference type="NCBI Taxonomy" id="182803"/>
    <lineage>
        <taxon>Eukaryota</taxon>
        <taxon>Metazoa</taxon>
        <taxon>Ecdysozoa</taxon>
        <taxon>Arthropoda</taxon>
        <taxon>Chelicerata</taxon>
        <taxon>Arachnida</taxon>
        <taxon>Araneae</taxon>
        <taxon>Araneomorphae</taxon>
        <taxon>Entelegynae</taxon>
        <taxon>Araneoidea</taxon>
        <taxon>Araneidae</taxon>
        <taxon>Araneus</taxon>
    </lineage>
</organism>
<protein>
    <submittedName>
        <fullName evidence="1">Uncharacterized protein</fullName>
    </submittedName>
</protein>
<proteinExistence type="predicted"/>
<reference evidence="1 2" key="1">
    <citation type="journal article" date="2019" name="Sci. Rep.">
        <title>Orb-weaving spider Araneus ventricosus genome elucidates the spidroin gene catalogue.</title>
        <authorList>
            <person name="Kono N."/>
            <person name="Nakamura H."/>
            <person name="Ohtoshi R."/>
            <person name="Moran D.A.P."/>
            <person name="Shinohara A."/>
            <person name="Yoshida Y."/>
            <person name="Fujiwara M."/>
            <person name="Mori M."/>
            <person name="Tomita M."/>
            <person name="Arakawa K."/>
        </authorList>
    </citation>
    <scope>NUCLEOTIDE SEQUENCE [LARGE SCALE GENOMIC DNA]</scope>
</reference>
<gene>
    <name evidence="1" type="ORF">AVEN_153513_1</name>
</gene>
<name>A0A4Y2XCW8_ARAVE</name>